<feature type="region of interest" description="Disordered" evidence="1">
    <location>
        <begin position="71"/>
        <end position="153"/>
    </location>
</feature>
<feature type="compositionally biased region" description="Polar residues" evidence="1">
    <location>
        <begin position="198"/>
        <end position="211"/>
    </location>
</feature>
<dbReference type="PANTHER" id="PTHR38932:SF1">
    <property type="entry name" value="DUF4005 DOMAIN-CONTAINING PROTEIN"/>
    <property type="match status" value="1"/>
</dbReference>
<dbReference type="AlphaFoldDB" id="D7U365"/>
<accession>D7U365</accession>
<sequence length="230" mass="25431">MNISDLESNTLCHVPPQESLLLAILNLKQNHKMYPRAKKVREQEQDSHISLQNESPSMPMVLLEVLESLSSHNSHPHVKEKRSNGPPSAAKIPKSCVKNLAAVRSPPIPVSSKGIGKNDKHTGEDEKQSGRACSVPRPRAVLSSPDNDGMIGNQNKLISNRSIPKEQSLKQNRHVQIKEIPIHGKAGSPPSMRKREAPNTNSRLKQRNSSEPPHLGQKPCPRKVESSIRV</sequence>
<dbReference type="Proteomes" id="UP000009183">
    <property type="component" value="Chromosome 7"/>
</dbReference>
<dbReference type="PaxDb" id="29760-VIT_07s0005g04270.t01"/>
<keyword evidence="3" id="KW-1185">Reference proteome</keyword>
<dbReference type="PANTHER" id="PTHR38932">
    <property type="entry name" value="BNAC03G64660D PROTEIN"/>
    <property type="match status" value="1"/>
</dbReference>
<dbReference type="HOGENOM" id="CLU_1206631_0_0_1"/>
<proteinExistence type="predicted"/>
<name>D7U365_VITVI</name>
<gene>
    <name evidence="2" type="ordered locus">VIT_07s0005g04270</name>
</gene>
<organism evidence="2 3">
    <name type="scientific">Vitis vinifera</name>
    <name type="common">Grape</name>
    <dbReference type="NCBI Taxonomy" id="29760"/>
    <lineage>
        <taxon>Eukaryota</taxon>
        <taxon>Viridiplantae</taxon>
        <taxon>Streptophyta</taxon>
        <taxon>Embryophyta</taxon>
        <taxon>Tracheophyta</taxon>
        <taxon>Spermatophyta</taxon>
        <taxon>Magnoliopsida</taxon>
        <taxon>eudicotyledons</taxon>
        <taxon>Gunneridae</taxon>
        <taxon>Pentapetalae</taxon>
        <taxon>rosids</taxon>
        <taxon>Vitales</taxon>
        <taxon>Vitaceae</taxon>
        <taxon>Viteae</taxon>
        <taxon>Vitis</taxon>
    </lineage>
</organism>
<feature type="region of interest" description="Disordered" evidence="1">
    <location>
        <begin position="178"/>
        <end position="230"/>
    </location>
</feature>
<reference evidence="3" key="1">
    <citation type="journal article" date="2007" name="Nature">
        <title>The grapevine genome sequence suggests ancestral hexaploidization in major angiosperm phyla.</title>
        <authorList>
            <consortium name="The French-Italian Public Consortium for Grapevine Genome Characterization."/>
            <person name="Jaillon O."/>
            <person name="Aury J.-M."/>
            <person name="Noel B."/>
            <person name="Policriti A."/>
            <person name="Clepet C."/>
            <person name="Casagrande A."/>
            <person name="Choisne N."/>
            <person name="Aubourg S."/>
            <person name="Vitulo N."/>
            <person name="Jubin C."/>
            <person name="Vezzi A."/>
            <person name="Legeai F."/>
            <person name="Hugueney P."/>
            <person name="Dasilva C."/>
            <person name="Horner D."/>
            <person name="Mica E."/>
            <person name="Jublot D."/>
            <person name="Poulain J."/>
            <person name="Bruyere C."/>
            <person name="Billault A."/>
            <person name="Segurens B."/>
            <person name="Gouyvenoux M."/>
            <person name="Ugarte E."/>
            <person name="Cattonaro F."/>
            <person name="Anthouard V."/>
            <person name="Vico V."/>
            <person name="Del Fabbro C."/>
            <person name="Alaux M."/>
            <person name="Di Gaspero G."/>
            <person name="Dumas V."/>
            <person name="Felice N."/>
            <person name="Paillard S."/>
            <person name="Juman I."/>
            <person name="Moroldo M."/>
            <person name="Scalabrin S."/>
            <person name="Canaguier A."/>
            <person name="Le Clainche I."/>
            <person name="Malacrida G."/>
            <person name="Durand E."/>
            <person name="Pesole G."/>
            <person name="Laucou V."/>
            <person name="Chatelet P."/>
            <person name="Merdinoglu D."/>
            <person name="Delledonne M."/>
            <person name="Pezzotti M."/>
            <person name="Lecharny A."/>
            <person name="Scarpelli C."/>
            <person name="Artiguenave F."/>
            <person name="Pe M.E."/>
            <person name="Valle G."/>
            <person name="Morgante M."/>
            <person name="Caboche M."/>
            <person name="Adam-Blondon A.-F."/>
            <person name="Weissenbach J."/>
            <person name="Quetier F."/>
            <person name="Wincker P."/>
        </authorList>
    </citation>
    <scope>NUCLEOTIDE SEQUENCE [LARGE SCALE GENOMIC DNA]</scope>
    <source>
        <strain evidence="3">cv. Pinot noir / PN40024</strain>
    </source>
</reference>
<dbReference type="InParanoid" id="D7U365"/>
<protein>
    <submittedName>
        <fullName evidence="2">Uncharacterized protein</fullName>
    </submittedName>
</protein>
<dbReference type="OMA" id="PVESFCS"/>
<dbReference type="EMBL" id="FN596502">
    <property type="protein sequence ID" value="CBI37182.3"/>
    <property type="molecule type" value="Genomic_DNA"/>
</dbReference>
<dbReference type="OrthoDB" id="1867172at2759"/>
<evidence type="ECO:0000256" key="1">
    <source>
        <dbReference type="SAM" id="MobiDB-lite"/>
    </source>
</evidence>
<feature type="compositionally biased region" description="Basic and acidic residues" evidence="1">
    <location>
        <begin position="116"/>
        <end position="129"/>
    </location>
</feature>
<dbReference type="eggNOG" id="ENOG502S61N">
    <property type="taxonomic scope" value="Eukaryota"/>
</dbReference>
<evidence type="ECO:0000313" key="3">
    <source>
        <dbReference type="Proteomes" id="UP000009183"/>
    </source>
</evidence>
<evidence type="ECO:0000313" key="2">
    <source>
        <dbReference type="EMBL" id="CBI37182.3"/>
    </source>
</evidence>